<organism evidence="1 2">
    <name type="scientific">Dioscorea alata</name>
    <name type="common">Purple yam</name>
    <dbReference type="NCBI Taxonomy" id="55571"/>
    <lineage>
        <taxon>Eukaryota</taxon>
        <taxon>Viridiplantae</taxon>
        <taxon>Streptophyta</taxon>
        <taxon>Embryophyta</taxon>
        <taxon>Tracheophyta</taxon>
        <taxon>Spermatophyta</taxon>
        <taxon>Magnoliopsida</taxon>
        <taxon>Liliopsida</taxon>
        <taxon>Dioscoreales</taxon>
        <taxon>Dioscoreaceae</taxon>
        <taxon>Dioscorea</taxon>
    </lineage>
</organism>
<protein>
    <submittedName>
        <fullName evidence="1">Uncharacterized protein</fullName>
    </submittedName>
</protein>
<keyword evidence="2" id="KW-1185">Reference proteome</keyword>
<dbReference type="EMBL" id="CM037014">
    <property type="protein sequence ID" value="KAH7685263.1"/>
    <property type="molecule type" value="Genomic_DNA"/>
</dbReference>
<evidence type="ECO:0000313" key="2">
    <source>
        <dbReference type="Proteomes" id="UP000827976"/>
    </source>
</evidence>
<accession>A0ACB7WBX2</accession>
<reference evidence="2" key="1">
    <citation type="journal article" date="2022" name="Nat. Commun.">
        <title>Chromosome evolution and the genetic basis of agronomically important traits in greater yam.</title>
        <authorList>
            <person name="Bredeson J.V."/>
            <person name="Lyons J.B."/>
            <person name="Oniyinde I.O."/>
            <person name="Okereke N.R."/>
            <person name="Kolade O."/>
            <person name="Nnabue I."/>
            <person name="Nwadili C.O."/>
            <person name="Hribova E."/>
            <person name="Parker M."/>
            <person name="Nwogha J."/>
            <person name="Shu S."/>
            <person name="Carlson J."/>
            <person name="Kariba R."/>
            <person name="Muthemba S."/>
            <person name="Knop K."/>
            <person name="Barton G.J."/>
            <person name="Sherwood A.V."/>
            <person name="Lopez-Montes A."/>
            <person name="Asiedu R."/>
            <person name="Jamnadass R."/>
            <person name="Muchugi A."/>
            <person name="Goodstein D."/>
            <person name="Egesi C.N."/>
            <person name="Featherston J."/>
            <person name="Asfaw A."/>
            <person name="Simpson G.G."/>
            <person name="Dolezel J."/>
            <person name="Hendre P.S."/>
            <person name="Van Deynze A."/>
            <person name="Kumar P.L."/>
            <person name="Obidiegwu J.E."/>
            <person name="Bhattacharjee R."/>
            <person name="Rokhsar D.S."/>
        </authorList>
    </citation>
    <scope>NUCLEOTIDE SEQUENCE [LARGE SCALE GENOMIC DNA]</scope>
    <source>
        <strain evidence="2">cv. TDa95/00328</strain>
    </source>
</reference>
<sequence>MRVKSLVHMTIKQALNLYNLHKHSQTMSWIPTFITSIICCFMMNKKEKDKKKVEKMEAVKIEDHVHVHEAIVEGPHGHQVIAFDAIEDYKVQEEIKKDERLGSVKPSL</sequence>
<evidence type="ECO:0000313" key="1">
    <source>
        <dbReference type="EMBL" id="KAH7685263.1"/>
    </source>
</evidence>
<comment type="caution">
    <text evidence="1">The sequence shown here is derived from an EMBL/GenBank/DDBJ whole genome shotgun (WGS) entry which is preliminary data.</text>
</comment>
<gene>
    <name evidence="1" type="ORF">IHE45_04G028200</name>
</gene>
<proteinExistence type="predicted"/>
<dbReference type="Proteomes" id="UP000827976">
    <property type="component" value="Chromosome 4"/>
</dbReference>
<name>A0ACB7WBX2_DIOAL</name>